<reference evidence="4" key="2">
    <citation type="submission" date="2023-08" db="EMBL/GenBank/DDBJ databases">
        <title>Increased levels of nutrients transform a symbiont into a lethal pathobiont.</title>
        <authorList>
            <person name="Lachnit T."/>
            <person name="Ulrich L."/>
            <person name="Willmer F.M."/>
            <person name="Hasenbein T."/>
            <person name="Steiner L.X."/>
            <person name="Wolters M."/>
            <person name="Herbst E.M."/>
            <person name="Deines P."/>
        </authorList>
    </citation>
    <scope>NUCLEOTIDE SEQUENCE</scope>
    <source>
        <strain evidence="4">T3</strain>
    </source>
</reference>
<dbReference type="AlphaFoldDB" id="A0AAU7XUT0"/>
<dbReference type="InterPro" id="IPR036938">
    <property type="entry name" value="PAP2/HPO_sf"/>
</dbReference>
<dbReference type="EMBL" id="CP158373">
    <property type="protein sequence ID" value="XBY61475.1"/>
    <property type="molecule type" value="Genomic_DNA"/>
</dbReference>
<evidence type="ECO:0000313" key="4">
    <source>
        <dbReference type="EMBL" id="XBY61475.1"/>
    </source>
</evidence>
<keyword evidence="5" id="KW-1185">Reference proteome</keyword>
<keyword evidence="1" id="KW-0378">Hydrolase</keyword>
<dbReference type="SMART" id="SM00014">
    <property type="entry name" value="acidPPc"/>
    <property type="match status" value="1"/>
</dbReference>
<dbReference type="Proteomes" id="UP001064896">
    <property type="component" value="Chromosome"/>
</dbReference>
<feature type="domain" description="Phosphatidic acid phosphatase type 2/haloperoxidase" evidence="2">
    <location>
        <begin position="133"/>
        <end position="245"/>
    </location>
</feature>
<dbReference type="Pfam" id="PF01569">
    <property type="entry name" value="PAP2"/>
    <property type="match status" value="1"/>
</dbReference>
<dbReference type="PIRSF" id="PIRSF000897">
    <property type="entry name" value="Acid_Ptase_ClsA"/>
    <property type="match status" value="1"/>
</dbReference>
<dbReference type="EMBL" id="AP023081">
    <property type="protein sequence ID" value="BCD88721.1"/>
    <property type="molecule type" value="Genomic_DNA"/>
</dbReference>
<sequence>MARTYKYKEAIPMQRHVSNCLASLLLLTLINPSEARQADPEQAIPEFRPGYLVGYLQKEDLPNSLALLPPPPAAGTPAFLLDQTLAAKSQALRGSARWELAIRDADLKFPAAAGTFSCALGAPISEQQTPALYRLLRRTLADAGLATYSAKTRYSRTRPFVLNQQPSCTPEDEPKLAKDGSYPSGHSAIGWAWALVLSELAPEHADAIWARGRAYSESRMVCNVHWYSDIREGREVGSTAVARLHSDPTFQADFAMARKELATARSQGLDSGRDCAAEARALAAGID</sequence>
<dbReference type="EC" id="3.1.3.2" evidence="1"/>
<dbReference type="CDD" id="cd03397">
    <property type="entry name" value="PAP2_acid_phosphatase"/>
    <property type="match status" value="1"/>
</dbReference>
<accession>A0AAU7XUT0</accession>
<comment type="catalytic activity">
    <reaction evidence="1">
        <text>a phosphate monoester + H2O = an alcohol + phosphate</text>
        <dbReference type="Rhea" id="RHEA:15017"/>
        <dbReference type="ChEBI" id="CHEBI:15377"/>
        <dbReference type="ChEBI" id="CHEBI:30879"/>
        <dbReference type="ChEBI" id="CHEBI:43474"/>
        <dbReference type="ChEBI" id="CHEBI:67140"/>
        <dbReference type="EC" id="3.1.3.2"/>
    </reaction>
</comment>
<evidence type="ECO:0000313" key="3">
    <source>
        <dbReference type="EMBL" id="BCD88721.1"/>
    </source>
</evidence>
<name>A0AAU7XUT0_9PSED</name>
<organism evidence="4">
    <name type="scientific">Pseudomonas solani</name>
    <dbReference type="NCBI Taxonomy" id="2731552"/>
    <lineage>
        <taxon>Bacteria</taxon>
        <taxon>Pseudomonadati</taxon>
        <taxon>Pseudomonadota</taxon>
        <taxon>Gammaproteobacteria</taxon>
        <taxon>Pseudomonadales</taxon>
        <taxon>Pseudomonadaceae</taxon>
        <taxon>Pseudomonas</taxon>
    </lineage>
</organism>
<evidence type="ECO:0000256" key="1">
    <source>
        <dbReference type="PIRNR" id="PIRNR000897"/>
    </source>
</evidence>
<gene>
    <name evidence="4" type="ORF">ABS648_16025</name>
    <name evidence="3" type="ORF">PSm6_51280</name>
</gene>
<reference evidence="3" key="1">
    <citation type="submission" date="2020-05" db="EMBL/GenBank/DDBJ databases">
        <title>Complete genome sequence of Pseudomonas sp. Sm006.</title>
        <authorList>
            <person name="Takeuchi K."/>
            <person name="Someya N."/>
        </authorList>
    </citation>
    <scope>NUCLEOTIDE SEQUENCE</scope>
    <source>
        <strain evidence="3">Sm006</strain>
    </source>
</reference>
<dbReference type="InterPro" id="IPR000326">
    <property type="entry name" value="PAP2/HPO"/>
</dbReference>
<dbReference type="GO" id="GO:0030288">
    <property type="term" value="C:outer membrane-bounded periplasmic space"/>
    <property type="evidence" value="ECO:0007669"/>
    <property type="project" value="InterPro"/>
</dbReference>
<dbReference type="SUPFAM" id="SSF48317">
    <property type="entry name" value="Acid phosphatase/Vanadium-dependent haloperoxidase"/>
    <property type="match status" value="1"/>
</dbReference>
<dbReference type="PRINTS" id="PR00483">
    <property type="entry name" value="BACPHPHTASE"/>
</dbReference>
<dbReference type="Gene3D" id="1.20.144.10">
    <property type="entry name" value="Phosphatidic acid phosphatase type 2/haloperoxidase"/>
    <property type="match status" value="1"/>
</dbReference>
<comment type="similarity">
    <text evidence="1">Belongs to the class A bacterial acid phosphatase family.</text>
</comment>
<dbReference type="RefSeq" id="WP_265168577.1">
    <property type="nucleotide sequence ID" value="NZ_AP023081.1"/>
</dbReference>
<proteinExistence type="inferred from homology"/>
<evidence type="ECO:0000313" key="5">
    <source>
        <dbReference type="Proteomes" id="UP001064896"/>
    </source>
</evidence>
<protein>
    <recommendedName>
        <fullName evidence="1">Acid phosphatase</fullName>
        <ecNumber evidence="1">3.1.3.2</ecNumber>
    </recommendedName>
</protein>
<dbReference type="GO" id="GO:0003993">
    <property type="term" value="F:acid phosphatase activity"/>
    <property type="evidence" value="ECO:0007669"/>
    <property type="project" value="UniProtKB-EC"/>
</dbReference>
<evidence type="ECO:0000259" key="2">
    <source>
        <dbReference type="SMART" id="SM00014"/>
    </source>
</evidence>
<dbReference type="InterPro" id="IPR001011">
    <property type="entry name" value="Acid_Pase_classA_bac"/>
</dbReference>